<sequence>MTNKDIKNAYIGTTEVKAMYLGSTKVWSKEQVEVTDGVYIMLNDWSFVTVDQWKNANRPDNLGIAIIYGDKKLLLDYKNINQYSLRLYDFGTEMPIAYSDTDALKDLNGFQNCTYAFANSPSFQEIAINLKLTTPNNEDLFPHVLSFGEAAILQRFGRDFYIALRAVGHPQYNPFWTSTRASYDEFWYIDLLERVNANTPEDILQNMLYYKGSQEKTVNFLPIFDLSNQ</sequence>
<proteinExistence type="predicted"/>
<name>A0AAE7RUQ9_9CAUD</name>
<dbReference type="EMBL" id="MZ130482">
    <property type="protein sequence ID" value="QWM89764.1"/>
    <property type="molecule type" value="Genomic_DNA"/>
</dbReference>
<dbReference type="RefSeq" id="YP_010359336.1">
    <property type="nucleotide sequence ID" value="NC_062772.1"/>
</dbReference>
<dbReference type="KEGG" id="vg:75692095"/>
<organism evidence="1 2">
    <name type="scientific">uncultured phage cr77_1</name>
    <dbReference type="NCBI Taxonomy" id="2986410"/>
    <lineage>
        <taxon>Viruses</taxon>
        <taxon>Duplodnaviria</taxon>
        <taxon>Heunggongvirae</taxon>
        <taxon>Uroviricota</taxon>
        <taxon>Caudoviricetes</taxon>
        <taxon>Crassvirales</taxon>
        <taxon>Suoliviridae</taxon>
        <taxon>Boorivirinae</taxon>
        <taxon>Canhaevirus</taxon>
        <taxon>Canhaevirus faecalis</taxon>
    </lineage>
</organism>
<accession>A0AAE7RUQ9</accession>
<keyword evidence="2" id="KW-1185">Reference proteome</keyword>
<gene>
    <name evidence="1" type="primary">gp_16534</name>
</gene>
<reference evidence="1 2" key="1">
    <citation type="submission" date="2021-04" db="EMBL/GenBank/DDBJ databases">
        <authorList>
            <person name="Shkoporov A.N."/>
            <person name="Stockdale S.R."/>
            <person name="Guerin E."/>
            <person name="Ross R.P."/>
            <person name="Hill C."/>
        </authorList>
    </citation>
    <scope>NUCLEOTIDE SEQUENCE [LARGE SCALE GENOMIC DNA]</scope>
    <source>
        <strain evidence="2">cr77_1</strain>
    </source>
</reference>
<protein>
    <submittedName>
        <fullName evidence="1">Uncharacterized protein</fullName>
    </submittedName>
</protein>
<evidence type="ECO:0000313" key="1">
    <source>
        <dbReference type="EMBL" id="QWM89764.1"/>
    </source>
</evidence>
<dbReference type="GeneID" id="75692095"/>
<dbReference type="Proteomes" id="UP000827562">
    <property type="component" value="Segment"/>
</dbReference>
<evidence type="ECO:0000313" key="2">
    <source>
        <dbReference type="Proteomes" id="UP000827562"/>
    </source>
</evidence>